<dbReference type="EMBL" id="JALLBG020000228">
    <property type="protein sequence ID" value="KAL3758565.1"/>
    <property type="molecule type" value="Genomic_DNA"/>
</dbReference>
<protein>
    <submittedName>
        <fullName evidence="2">Uncharacterized protein</fullName>
    </submittedName>
</protein>
<dbReference type="Proteomes" id="UP001530293">
    <property type="component" value="Unassembled WGS sequence"/>
</dbReference>
<evidence type="ECO:0000313" key="3">
    <source>
        <dbReference type="Proteomes" id="UP001530293"/>
    </source>
</evidence>
<gene>
    <name evidence="2" type="ORF">ACHAWU_008319</name>
</gene>
<evidence type="ECO:0000313" key="2">
    <source>
        <dbReference type="EMBL" id="KAL3758565.1"/>
    </source>
</evidence>
<evidence type="ECO:0000256" key="1">
    <source>
        <dbReference type="SAM" id="MobiDB-lite"/>
    </source>
</evidence>
<keyword evidence="3" id="KW-1185">Reference proteome</keyword>
<organism evidence="2 3">
    <name type="scientific">Discostella pseudostelligera</name>
    <dbReference type="NCBI Taxonomy" id="259834"/>
    <lineage>
        <taxon>Eukaryota</taxon>
        <taxon>Sar</taxon>
        <taxon>Stramenopiles</taxon>
        <taxon>Ochrophyta</taxon>
        <taxon>Bacillariophyta</taxon>
        <taxon>Coscinodiscophyceae</taxon>
        <taxon>Thalassiosirophycidae</taxon>
        <taxon>Stephanodiscales</taxon>
        <taxon>Stephanodiscaceae</taxon>
        <taxon>Discostella</taxon>
    </lineage>
</organism>
<comment type="caution">
    <text evidence="2">The sequence shown here is derived from an EMBL/GenBank/DDBJ whole genome shotgun (WGS) entry which is preliminary data.</text>
</comment>
<feature type="compositionally biased region" description="Basic and acidic residues" evidence="1">
    <location>
        <begin position="371"/>
        <end position="381"/>
    </location>
</feature>
<name>A0ABD3MDE2_9STRA</name>
<sequence>MEKENAKPETRSCFGHMMSKNKSKIGSNVRRGEYVLGEVAQPSDVADIPLIDIARLHVGDPVWVKRTDKSWTYAIVKEVETGPNASVVITVSKQGEFKKLSMNQCVKFLRRVVNNNDGSLKALGKLGTDANLRHSSTKLSDEVSVDNSTSMLTVLDALESYHSHHNEYAGNMRLRVDFVQRLIGDLDDIRSQDKIKTDCEGSQFCGLAGVEDHGSVSSGGACRRWPESSLSKDTILQCGSSRANERPQRHVTFKLHQDGNPNPFRVSDDRTSKRNVETVKQRNNLIDSTGNEILGRKGILRSGLPQLQRQSSWSMEIRKMAEGILNIPKMKLDDLDMGEILPQSGREMGGDSFHHEPKSIYRRSTSPPPLQHEEHLTKETTHQNAPKSRSIQKKNISELNMGEVVPQTHGQVGFESFQHALRSIHKRSSVFLPPVSGGGVTLH</sequence>
<proteinExistence type="predicted"/>
<dbReference type="AlphaFoldDB" id="A0ABD3MDE2"/>
<feature type="compositionally biased region" description="Basic and acidic residues" evidence="1">
    <location>
        <begin position="348"/>
        <end position="359"/>
    </location>
</feature>
<reference evidence="2 3" key="1">
    <citation type="submission" date="2024-10" db="EMBL/GenBank/DDBJ databases">
        <title>Updated reference genomes for cyclostephanoid diatoms.</title>
        <authorList>
            <person name="Roberts W.R."/>
            <person name="Alverson A.J."/>
        </authorList>
    </citation>
    <scope>NUCLEOTIDE SEQUENCE [LARGE SCALE GENOMIC DNA]</scope>
    <source>
        <strain evidence="2 3">AJA232-27</strain>
    </source>
</reference>
<feature type="region of interest" description="Disordered" evidence="1">
    <location>
        <begin position="344"/>
        <end position="390"/>
    </location>
</feature>
<accession>A0ABD3MDE2</accession>